<dbReference type="HAMAP" id="MF_00936">
    <property type="entry name" value="ParC_type1"/>
    <property type="match status" value="1"/>
</dbReference>
<dbReference type="EMBL" id="CP000661">
    <property type="protein sequence ID" value="ABP71439.1"/>
    <property type="molecule type" value="Genomic_DNA"/>
</dbReference>
<dbReference type="Gene3D" id="3.90.199.10">
    <property type="entry name" value="Topoisomerase II, domain 5"/>
    <property type="match status" value="1"/>
</dbReference>
<dbReference type="KEGG" id="rsq:Rsph17025_2551"/>
<sequence>MTDTPEDPTEEPLTTSEPLRRAIGERYLTYALSTIMHRALPDARDGLKPVHRRILFAMRELRLSPTGGFRKSAKIAGDVMGNYHPHGDAAIYDAMARLAQDFNVRYPLVDGQGNFGNIDGDNPAASRYTEARLTPIAELLMEGLAENAVDFRPNYDGTLEEPVVMPAAFPHLLANGASGIAVGMATNIPPHNLDELIEGCLAMIRHPAIADEALVGLIPGPDFPTGGVIVEPKESILEGYRTGRGAFRLRAKWQTEDLGRGTWQIVVTEIPYQVQKSKLIERLAELIQTKKVPALADVRDESADDVRIVLEPRARTVDPEMLMGMLFRNSDLEVRFSMNMNVLIDGRTPKVCSLKEVLRAFLDHRREVLIRRSEHRMEKIDHRLEVLGGLIVAFLNLDRVIDIIRYDEEPKRALMAETWGRKFKRATSEKDYVGPGAGPGELTEVQAEAILNMRLRSLRRLEEMELLAERDALTAERADLADLVGSEPRQWERIGADLGEIRKLFGKWTVAGARRTQFAEAGEVEEVPLEAMIEREPITVICSKMGWIRAMKGHQPLGSEVKFKDGDGPRFMFHAETTDRLLLVGSNGRFYTLTGASLPGGRGMGEPVRLMVDLPNEAEIADLIIWRPGEKLLLASSAGDGFVVPSEEVLAQTRAGKAVLSMKDGVTTAVCRPIRGDHVAVVGQNRKLLVFPLSELPEMARGKGVRLQKYKDGGLSDAITFELARGLSWKDPAGRTRTETDLAEWTGARAGAGKMAPRGFPRDNRFN</sequence>
<evidence type="ECO:0000256" key="5">
    <source>
        <dbReference type="ARBA" id="ARBA00023136"/>
    </source>
</evidence>
<dbReference type="InterPro" id="IPR050220">
    <property type="entry name" value="Type_II_DNA_Topoisomerases"/>
</dbReference>
<keyword evidence="4 7" id="KW-0238">DNA-binding</keyword>
<dbReference type="SMART" id="SM00434">
    <property type="entry name" value="TOP4c"/>
    <property type="match status" value="1"/>
</dbReference>
<dbReference type="GO" id="GO:0019897">
    <property type="term" value="C:extrinsic component of plasma membrane"/>
    <property type="evidence" value="ECO:0007669"/>
    <property type="project" value="UniProtKB-UniRule"/>
</dbReference>
<dbReference type="SUPFAM" id="SSF101904">
    <property type="entry name" value="GyrA/ParC C-terminal domain-like"/>
    <property type="match status" value="1"/>
</dbReference>
<dbReference type="Gene3D" id="1.10.268.10">
    <property type="entry name" value="Topoisomerase, domain 3"/>
    <property type="match status" value="1"/>
</dbReference>
<dbReference type="InterPro" id="IPR013758">
    <property type="entry name" value="Topo_IIA_A/C_ab"/>
</dbReference>
<dbReference type="GO" id="GO:0003677">
    <property type="term" value="F:DNA binding"/>
    <property type="evidence" value="ECO:0007669"/>
    <property type="project" value="UniProtKB-UniRule"/>
</dbReference>
<dbReference type="Gene3D" id="3.30.1360.40">
    <property type="match status" value="1"/>
</dbReference>
<name>A4WVM5_CERS5</name>
<dbReference type="Pfam" id="PF00521">
    <property type="entry name" value="DNA_topoisoIV"/>
    <property type="match status" value="1"/>
</dbReference>
<dbReference type="NCBIfam" id="NF004044">
    <property type="entry name" value="PRK05561.1"/>
    <property type="match status" value="1"/>
</dbReference>
<dbReference type="GO" id="GO:0007059">
    <property type="term" value="P:chromosome segregation"/>
    <property type="evidence" value="ECO:0007669"/>
    <property type="project" value="UniProtKB-UniRule"/>
</dbReference>
<dbReference type="InterPro" id="IPR006691">
    <property type="entry name" value="GyrA/parC_rep"/>
</dbReference>
<proteinExistence type="inferred from homology"/>
<dbReference type="AlphaFoldDB" id="A4WVM5"/>
<dbReference type="STRING" id="349102.Rsph17025_2551"/>
<dbReference type="CDD" id="cd00187">
    <property type="entry name" value="TOP4c"/>
    <property type="match status" value="1"/>
</dbReference>
<evidence type="ECO:0000256" key="4">
    <source>
        <dbReference type="ARBA" id="ARBA00023125"/>
    </source>
</evidence>
<feature type="site" description="Interaction with DNA" evidence="7">
    <location>
        <position position="86"/>
    </location>
</feature>
<comment type="similarity">
    <text evidence="7">Belongs to the type II topoisomerase GyrA/ParC subunit family. ParC type 1 subfamily.</text>
</comment>
<evidence type="ECO:0000256" key="6">
    <source>
        <dbReference type="ARBA" id="ARBA00023235"/>
    </source>
</evidence>
<dbReference type="GO" id="GO:0005737">
    <property type="term" value="C:cytoplasm"/>
    <property type="evidence" value="ECO:0007669"/>
    <property type="project" value="TreeGrafter"/>
</dbReference>
<dbReference type="GO" id="GO:0005694">
    <property type="term" value="C:chromosome"/>
    <property type="evidence" value="ECO:0007669"/>
    <property type="project" value="InterPro"/>
</dbReference>
<feature type="site" description="Transition state stabilizer" evidence="7">
    <location>
        <position position="127"/>
    </location>
</feature>
<dbReference type="eggNOG" id="COG0188">
    <property type="taxonomic scope" value="Bacteria"/>
</dbReference>
<evidence type="ECO:0000256" key="1">
    <source>
        <dbReference type="ARBA" id="ARBA00000185"/>
    </source>
</evidence>
<dbReference type="PANTHER" id="PTHR43493">
    <property type="entry name" value="DNA GYRASE/TOPOISOMERASE SUBUNIT A"/>
    <property type="match status" value="1"/>
</dbReference>
<dbReference type="InterPro" id="IPR002205">
    <property type="entry name" value="Topo_IIA_dom_A"/>
</dbReference>
<keyword evidence="3 7" id="KW-0799">Topoisomerase</keyword>
<feature type="domain" description="Topo IIA-type catalytic" evidence="9">
    <location>
        <begin position="40"/>
        <end position="527"/>
    </location>
</feature>
<keyword evidence="2 7" id="KW-1003">Cell membrane</keyword>
<comment type="subunit">
    <text evidence="7">Heterotetramer composed of ParC and ParE.</text>
</comment>
<dbReference type="BioCyc" id="RSPH349102:G1G8M-2630-MONOMER"/>
<organism evidence="10">
    <name type="scientific">Cereibacter sphaeroides (strain ATCC 17025 / ATH 2.4.3)</name>
    <name type="common">Rhodobacter sphaeroides</name>
    <dbReference type="NCBI Taxonomy" id="349102"/>
    <lineage>
        <taxon>Bacteria</taxon>
        <taxon>Pseudomonadati</taxon>
        <taxon>Pseudomonadota</taxon>
        <taxon>Alphaproteobacteria</taxon>
        <taxon>Rhodobacterales</taxon>
        <taxon>Paracoccaceae</taxon>
        <taxon>Cereibacter</taxon>
    </lineage>
</organism>
<reference evidence="10" key="1">
    <citation type="submission" date="2007-04" db="EMBL/GenBank/DDBJ databases">
        <title>Complete sequence of chromosome of Rhodobacter sphaeroides ATCC 17025.</title>
        <authorList>
            <consortium name="US DOE Joint Genome Institute"/>
            <person name="Copeland A."/>
            <person name="Lucas S."/>
            <person name="Lapidus A."/>
            <person name="Barry K."/>
            <person name="Detter J.C."/>
            <person name="Glavina del Rio T."/>
            <person name="Hammon N."/>
            <person name="Israni S."/>
            <person name="Dalin E."/>
            <person name="Tice H."/>
            <person name="Pitluck S."/>
            <person name="Chertkov O."/>
            <person name="Brettin T."/>
            <person name="Bruce D."/>
            <person name="Han C."/>
            <person name="Schmutz J."/>
            <person name="Larimer F."/>
            <person name="Land M."/>
            <person name="Hauser L."/>
            <person name="Kyrpides N."/>
            <person name="Kim E."/>
            <person name="Richardson P."/>
            <person name="Mackenzie C."/>
            <person name="Choudhary M."/>
            <person name="Donohue T.J."/>
            <person name="Kaplan S."/>
        </authorList>
    </citation>
    <scope>NUCLEOTIDE SEQUENCE [LARGE SCALE GENOMIC DNA]</scope>
    <source>
        <strain evidence="10">ATCC 17025</strain>
    </source>
</reference>
<evidence type="ECO:0000259" key="9">
    <source>
        <dbReference type="PROSITE" id="PS52040"/>
    </source>
</evidence>
<gene>
    <name evidence="7" type="primary">parC</name>
    <name evidence="10" type="ordered locus">Rsph17025_2551</name>
</gene>
<evidence type="ECO:0000256" key="8">
    <source>
        <dbReference type="PROSITE-ProRule" id="PRU01384"/>
    </source>
</evidence>
<feature type="site" description="Interaction with DNA" evidence="7">
    <location>
        <position position="84"/>
    </location>
</feature>
<dbReference type="GO" id="GO:0009330">
    <property type="term" value="C:DNA topoisomerase type II (double strand cut, ATP-hydrolyzing) complex"/>
    <property type="evidence" value="ECO:0007669"/>
    <property type="project" value="TreeGrafter"/>
</dbReference>
<dbReference type="InterPro" id="IPR013757">
    <property type="entry name" value="Topo_IIA_A_a_sf"/>
</dbReference>
<evidence type="ECO:0000313" key="10">
    <source>
        <dbReference type="EMBL" id="ABP71439.1"/>
    </source>
</evidence>
<accession>A4WVM5</accession>
<keyword evidence="5 7" id="KW-0472">Membrane</keyword>
<dbReference type="GO" id="GO:0006265">
    <property type="term" value="P:DNA topological change"/>
    <property type="evidence" value="ECO:0007669"/>
    <property type="project" value="UniProtKB-UniRule"/>
</dbReference>
<dbReference type="InterPro" id="IPR013760">
    <property type="entry name" value="Topo_IIA-like_dom_sf"/>
</dbReference>
<evidence type="ECO:0000256" key="7">
    <source>
        <dbReference type="HAMAP-Rule" id="MF_00936"/>
    </source>
</evidence>
<dbReference type="PROSITE" id="PS52040">
    <property type="entry name" value="TOPO_IIA"/>
    <property type="match status" value="1"/>
</dbReference>
<dbReference type="EC" id="5.6.2.2" evidence="7"/>
<evidence type="ECO:0000256" key="3">
    <source>
        <dbReference type="ARBA" id="ARBA00023029"/>
    </source>
</evidence>
<dbReference type="GO" id="GO:0003918">
    <property type="term" value="F:DNA topoisomerase type II (double strand cut, ATP-hydrolyzing) activity"/>
    <property type="evidence" value="ECO:0007669"/>
    <property type="project" value="UniProtKB-UniRule"/>
</dbReference>
<dbReference type="GO" id="GO:0005524">
    <property type="term" value="F:ATP binding"/>
    <property type="evidence" value="ECO:0007669"/>
    <property type="project" value="InterPro"/>
</dbReference>
<dbReference type="PANTHER" id="PTHR43493:SF1">
    <property type="entry name" value="DNA TOPOISOMERASE 4 SUBUNIT A"/>
    <property type="match status" value="1"/>
</dbReference>
<dbReference type="NCBIfam" id="TIGR01062">
    <property type="entry name" value="parC_Gneg"/>
    <property type="match status" value="1"/>
</dbReference>
<dbReference type="Pfam" id="PF03989">
    <property type="entry name" value="DNA_gyraseA_C"/>
    <property type="match status" value="2"/>
</dbReference>
<comment type="subcellular location">
    <subcellularLocation>
        <location evidence="7">Cell membrane</location>
        <topology evidence="7">Peripheral membrane protein</topology>
    </subcellularLocation>
</comment>
<comment type="catalytic activity">
    <reaction evidence="1 7 8">
        <text>ATP-dependent breakage, passage and rejoining of double-stranded DNA.</text>
        <dbReference type="EC" id="5.6.2.2"/>
    </reaction>
</comment>
<evidence type="ECO:0000256" key="2">
    <source>
        <dbReference type="ARBA" id="ARBA00022475"/>
    </source>
</evidence>
<feature type="site" description="Interaction with DNA" evidence="7">
    <location>
        <position position="48"/>
    </location>
</feature>
<dbReference type="InterPro" id="IPR005742">
    <property type="entry name" value="TopoIV_A_Gneg"/>
</dbReference>
<dbReference type="Gene3D" id="2.120.10.90">
    <property type="entry name" value="DNA gyrase/topoisomerase IV, subunit A, C-terminal"/>
    <property type="match status" value="1"/>
</dbReference>
<comment type="function">
    <text evidence="7">Topoisomerase IV is essential for chromosome segregation. It relaxes supercoiled DNA. Performs the decatenation events required during the replication of a circular DNA molecule.</text>
</comment>
<dbReference type="HOGENOM" id="CLU_002977_4_1_5"/>
<dbReference type="InterPro" id="IPR035516">
    <property type="entry name" value="Gyrase/topoIV_suA_C"/>
</dbReference>
<keyword evidence="6 7" id="KW-0413">Isomerase</keyword>
<protein>
    <recommendedName>
        <fullName evidence="7">DNA topoisomerase 4 subunit A</fullName>
        <ecNumber evidence="7">5.6.2.2</ecNumber>
    </recommendedName>
    <alternativeName>
        <fullName evidence="7">Topoisomerase IV subunit A</fullName>
    </alternativeName>
</protein>
<feature type="active site" description="O-(5'-phospho-DNA)-tyrosine intermediate" evidence="7 8">
    <location>
        <position position="128"/>
    </location>
</feature>
<dbReference type="SUPFAM" id="SSF56719">
    <property type="entry name" value="Type II DNA topoisomerase"/>
    <property type="match status" value="1"/>
</dbReference>